<dbReference type="SUPFAM" id="SSF81296">
    <property type="entry name" value="E set domains"/>
    <property type="match status" value="1"/>
</dbReference>
<accession>A0A8K1FGD8</accession>
<dbReference type="InterPro" id="IPR011021">
    <property type="entry name" value="Arrestin-like_N"/>
</dbReference>
<keyword evidence="4" id="KW-1185">Reference proteome</keyword>
<dbReference type="InterPro" id="IPR014756">
    <property type="entry name" value="Ig_E-set"/>
</dbReference>
<proteinExistence type="predicted"/>
<dbReference type="InterPro" id="IPR014752">
    <property type="entry name" value="Arrestin-like_C"/>
</dbReference>
<comment type="caution">
    <text evidence="3">The sequence shown here is derived from an EMBL/GenBank/DDBJ whole genome shotgun (WGS) entry which is preliminary data.</text>
</comment>
<dbReference type="OrthoDB" id="7785529at2759"/>
<evidence type="ECO:0000259" key="1">
    <source>
        <dbReference type="Pfam" id="PF00339"/>
    </source>
</evidence>
<dbReference type="GO" id="GO:0015031">
    <property type="term" value="P:protein transport"/>
    <property type="evidence" value="ECO:0007669"/>
    <property type="project" value="TreeGrafter"/>
</dbReference>
<dbReference type="AlphaFoldDB" id="A0A8K1FGD8"/>
<reference evidence="3" key="1">
    <citation type="submission" date="2019-03" db="EMBL/GenBank/DDBJ databases">
        <title>Long read genome sequence of the mycoparasitic Pythium oligandrum ATCC 38472 isolated from sugarbeet rhizosphere.</title>
        <authorList>
            <person name="Gaulin E."/>
        </authorList>
    </citation>
    <scope>NUCLEOTIDE SEQUENCE</scope>
    <source>
        <strain evidence="3">ATCC 38472_TT</strain>
    </source>
</reference>
<feature type="domain" description="Arrestin-like N-terminal" evidence="1">
    <location>
        <begin position="18"/>
        <end position="153"/>
    </location>
</feature>
<dbReference type="Pfam" id="PF02752">
    <property type="entry name" value="Arrestin_C"/>
    <property type="match status" value="1"/>
</dbReference>
<dbReference type="PANTHER" id="PTHR11188:SF17">
    <property type="entry name" value="FI21816P1"/>
    <property type="match status" value="1"/>
</dbReference>
<dbReference type="InterPro" id="IPR050357">
    <property type="entry name" value="Arrestin_domain-protein"/>
</dbReference>
<evidence type="ECO:0000313" key="3">
    <source>
        <dbReference type="EMBL" id="TMW58592.1"/>
    </source>
</evidence>
<dbReference type="GO" id="GO:0005737">
    <property type="term" value="C:cytoplasm"/>
    <property type="evidence" value="ECO:0007669"/>
    <property type="project" value="TreeGrafter"/>
</dbReference>
<evidence type="ECO:0000313" key="4">
    <source>
        <dbReference type="Proteomes" id="UP000794436"/>
    </source>
</evidence>
<feature type="domain" description="Arrestin C-terminal-like" evidence="2">
    <location>
        <begin position="190"/>
        <end position="330"/>
    </location>
</feature>
<dbReference type="Proteomes" id="UP000794436">
    <property type="component" value="Unassembled WGS sequence"/>
</dbReference>
<sequence length="341" mass="37959">MGHFSQKLKIGGQGSLDVSLDKTVFKPGDIVSGHAHLVVDQPITTRGLTVTISGWERLVWEKTDNHGNNPFKETLDILNDKVVLLDALDSPDGKMSLEACTRELPFSFKLPAEIPESFEYKCQRVRGMEGVRAHIEYSVTATLLVDGSLNADLKCVIPIVVEPSAPKNLRSQPVTVSNHDTVKYCGLFKQGGIYTEVTINSNVLETNSIIIAKVAVKNWSKRELESLRLCLVEDICIDRHRKRFNRKKSNSRDVCSRVYDKRTLESMKSDSNAAYELHLPVALNDAFQSGPLLPSMKSHFIVSLGYRVVLESKFNRGRRTKVDMPVTVARSTLAATGTTMV</sequence>
<dbReference type="Pfam" id="PF00339">
    <property type="entry name" value="Arrestin_N"/>
    <property type="match status" value="1"/>
</dbReference>
<dbReference type="EMBL" id="SPLM01000111">
    <property type="protein sequence ID" value="TMW58592.1"/>
    <property type="molecule type" value="Genomic_DNA"/>
</dbReference>
<evidence type="ECO:0000259" key="2">
    <source>
        <dbReference type="Pfam" id="PF02752"/>
    </source>
</evidence>
<evidence type="ECO:0008006" key="5">
    <source>
        <dbReference type="Google" id="ProtNLM"/>
    </source>
</evidence>
<dbReference type="PANTHER" id="PTHR11188">
    <property type="entry name" value="ARRESTIN DOMAIN CONTAINING PROTEIN"/>
    <property type="match status" value="1"/>
</dbReference>
<dbReference type="Gene3D" id="2.60.40.640">
    <property type="match status" value="2"/>
</dbReference>
<organism evidence="3 4">
    <name type="scientific">Pythium oligandrum</name>
    <name type="common">Mycoparasitic fungus</name>
    <dbReference type="NCBI Taxonomy" id="41045"/>
    <lineage>
        <taxon>Eukaryota</taxon>
        <taxon>Sar</taxon>
        <taxon>Stramenopiles</taxon>
        <taxon>Oomycota</taxon>
        <taxon>Peronosporomycetes</taxon>
        <taxon>Pythiales</taxon>
        <taxon>Pythiaceae</taxon>
        <taxon>Pythium</taxon>
    </lineage>
</organism>
<gene>
    <name evidence="3" type="ORF">Poli38472_010151</name>
</gene>
<protein>
    <recommendedName>
        <fullName evidence="5">Arrestin C-terminal-like domain-containing protein</fullName>
    </recommendedName>
</protein>
<dbReference type="InterPro" id="IPR011022">
    <property type="entry name" value="Arrestin_C-like"/>
</dbReference>
<name>A0A8K1FGD8_PYTOL</name>